<dbReference type="PANTHER" id="PTHR13587">
    <property type="entry name" value="INTEGRATOR COMPLEX SUBUNIT 3"/>
    <property type="match status" value="1"/>
</dbReference>
<dbReference type="GeneID" id="106475798"/>
<evidence type="ECO:0000313" key="5">
    <source>
        <dbReference type="RefSeq" id="XP_013791928.2"/>
    </source>
</evidence>
<evidence type="ECO:0000256" key="1">
    <source>
        <dbReference type="SAM" id="MobiDB-lite"/>
    </source>
</evidence>
<keyword evidence="2" id="KW-1133">Transmembrane helix</keyword>
<keyword evidence="2" id="KW-0812">Transmembrane</keyword>
<gene>
    <name evidence="5" type="primary">LOC106475798</name>
</gene>
<evidence type="ECO:0000259" key="3">
    <source>
        <dbReference type="Pfam" id="PF24566"/>
    </source>
</evidence>
<dbReference type="PANTHER" id="PTHR13587:SF7">
    <property type="entry name" value="INTEGRATOR COMPLEX SUBUNIT 3"/>
    <property type="match status" value="1"/>
</dbReference>
<feature type="domain" description="Ints3-like C-terminal" evidence="3">
    <location>
        <begin position="74"/>
        <end position="210"/>
    </location>
</feature>
<dbReference type="Proteomes" id="UP000694941">
    <property type="component" value="Unplaced"/>
</dbReference>
<keyword evidence="4" id="KW-1185">Reference proteome</keyword>
<dbReference type="InterPro" id="IPR045334">
    <property type="entry name" value="INTS3"/>
</dbReference>
<name>A0ABM1C062_LIMPO</name>
<evidence type="ECO:0000256" key="2">
    <source>
        <dbReference type="SAM" id="Phobius"/>
    </source>
</evidence>
<sequence length="273" mass="30811">MCQEEDVQMFCFLIPDIYTQFPNIAVGNAELLNLIVSCIDASQLQDLICHILQGYMILFRKESFLSVLISCFFFSAHAEALTSILLMLKKEKPSAELLRHIMSRQVRSNDHFVVSVLKFWSQEHEEKLAELVTSQLSKVASITNKRKRNQSIKSQVPSIDQTLAHLDQLRQHCKQISFFNQETIQSSLFQVQLSCSEAQKTKFSDLFALAEELDSIRTGKSTRGKGKGASKGSTKYKQPALSVSDGRSSDDEEMLKPKPRKKKKTALVGSDSD</sequence>
<reference evidence="5" key="1">
    <citation type="submission" date="2025-08" db="UniProtKB">
        <authorList>
            <consortium name="RefSeq"/>
        </authorList>
    </citation>
    <scope>IDENTIFICATION</scope>
    <source>
        <tissue evidence="5">Muscle</tissue>
    </source>
</reference>
<dbReference type="Pfam" id="PF24566">
    <property type="entry name" value="HEAT_Ints3_C"/>
    <property type="match status" value="2"/>
</dbReference>
<keyword evidence="2" id="KW-0472">Membrane</keyword>
<organism evidence="4 5">
    <name type="scientific">Limulus polyphemus</name>
    <name type="common">Atlantic horseshoe crab</name>
    <dbReference type="NCBI Taxonomy" id="6850"/>
    <lineage>
        <taxon>Eukaryota</taxon>
        <taxon>Metazoa</taxon>
        <taxon>Ecdysozoa</taxon>
        <taxon>Arthropoda</taxon>
        <taxon>Chelicerata</taxon>
        <taxon>Merostomata</taxon>
        <taxon>Xiphosura</taxon>
        <taxon>Limulidae</taxon>
        <taxon>Limulus</taxon>
    </lineage>
</organism>
<feature type="region of interest" description="Disordered" evidence="1">
    <location>
        <begin position="219"/>
        <end position="273"/>
    </location>
</feature>
<proteinExistence type="predicted"/>
<feature type="domain" description="Ints3-like C-terminal" evidence="3">
    <location>
        <begin position="1"/>
        <end position="70"/>
    </location>
</feature>
<evidence type="ECO:0000313" key="4">
    <source>
        <dbReference type="Proteomes" id="UP000694941"/>
    </source>
</evidence>
<accession>A0ABM1C062</accession>
<protein>
    <submittedName>
        <fullName evidence="5">Integrator complex subunit 3-like</fullName>
    </submittedName>
</protein>
<dbReference type="RefSeq" id="XP_013791928.2">
    <property type="nucleotide sequence ID" value="XM_013936474.2"/>
</dbReference>
<feature type="transmembrane region" description="Helical" evidence="2">
    <location>
        <begin position="64"/>
        <end position="88"/>
    </location>
</feature>
<dbReference type="InterPro" id="IPR056518">
    <property type="entry name" value="HEAT_Ints3_C"/>
</dbReference>